<evidence type="ECO:0000256" key="1">
    <source>
        <dbReference type="SAM" id="MobiDB-lite"/>
    </source>
</evidence>
<feature type="region of interest" description="Disordered" evidence="1">
    <location>
        <begin position="228"/>
        <end position="247"/>
    </location>
</feature>
<name>A0A7S2YHK1_9STRA</name>
<dbReference type="AlphaFoldDB" id="A0A7S2YHK1"/>
<gene>
    <name evidence="2" type="ORF">APAL1065_LOCUS17165</name>
</gene>
<reference evidence="2" key="1">
    <citation type="submission" date="2021-01" db="EMBL/GenBank/DDBJ databases">
        <authorList>
            <person name="Corre E."/>
            <person name="Pelletier E."/>
            <person name="Niang G."/>
            <person name="Scheremetjew M."/>
            <person name="Finn R."/>
            <person name="Kale V."/>
            <person name="Holt S."/>
            <person name="Cochrane G."/>
            <person name="Meng A."/>
            <person name="Brown T."/>
            <person name="Cohen L."/>
        </authorList>
    </citation>
    <scope>NUCLEOTIDE SEQUENCE</scope>
    <source>
        <strain evidence="2">CCMP125</strain>
    </source>
</reference>
<protein>
    <submittedName>
        <fullName evidence="2">Uncharacterized protein</fullName>
    </submittedName>
</protein>
<organism evidence="2">
    <name type="scientific">Entomoneis paludosa</name>
    <dbReference type="NCBI Taxonomy" id="265537"/>
    <lineage>
        <taxon>Eukaryota</taxon>
        <taxon>Sar</taxon>
        <taxon>Stramenopiles</taxon>
        <taxon>Ochrophyta</taxon>
        <taxon>Bacillariophyta</taxon>
        <taxon>Bacillariophyceae</taxon>
        <taxon>Bacillariophycidae</taxon>
        <taxon>Entomoneidaceae</taxon>
        <taxon>Entomoneis</taxon>
    </lineage>
</organism>
<dbReference type="EMBL" id="HBHT01025576">
    <property type="protein sequence ID" value="CAD9977042.1"/>
    <property type="molecule type" value="Transcribed_RNA"/>
</dbReference>
<accession>A0A7S2YHK1</accession>
<sequence>MIIKSANDAVLCSEDDEHFCSRDDHQHTIIEKELHEYEERDSQLTSVPSEEIELVYNEAFDMDDADKQHTFSDASIAIVPSIGSSPSEGVQRYFADTQLLTMTTAPSTWALDENSTTSYLDEGMTEGLDEEAENCAFSVPTKSHDEVKNVVKSEATTSENEDVFSTSALQPAPYTPLVLRIQTENTPLEVQGTKMASLSSYTWVHAPVCSHQSWIQTSHSDSAISMMRNTTAEQEDEPSIPHAFSAP</sequence>
<proteinExistence type="predicted"/>
<evidence type="ECO:0000313" key="2">
    <source>
        <dbReference type="EMBL" id="CAD9977042.1"/>
    </source>
</evidence>